<name>A0A158AL55_9BURK</name>
<gene>
    <name evidence="1" type="ORF">AWB82_02507</name>
</gene>
<reference evidence="1" key="1">
    <citation type="submission" date="2016-01" db="EMBL/GenBank/DDBJ databases">
        <authorList>
            <person name="Peeters C."/>
        </authorList>
    </citation>
    <scope>NUCLEOTIDE SEQUENCE [LARGE SCALE GENOMIC DNA]</scope>
    <source>
        <strain evidence="1">LMG 29325</strain>
    </source>
</reference>
<keyword evidence="2" id="KW-1185">Reference proteome</keyword>
<comment type="caution">
    <text evidence="1">The sequence shown here is derived from an EMBL/GenBank/DDBJ whole genome shotgun (WGS) entry which is preliminary data.</text>
</comment>
<dbReference type="Proteomes" id="UP000054596">
    <property type="component" value="Unassembled WGS sequence"/>
</dbReference>
<evidence type="ECO:0000313" key="2">
    <source>
        <dbReference type="Proteomes" id="UP000054596"/>
    </source>
</evidence>
<dbReference type="AlphaFoldDB" id="A0A158AL55"/>
<protein>
    <submittedName>
        <fullName evidence="1">Uncharacterized protein</fullName>
    </submittedName>
</protein>
<sequence>MGRLDLGLATREAVFSPFPCTITPLRKIDVNTTAVTPSNRLIDNNAENHP</sequence>
<proteinExistence type="predicted"/>
<dbReference type="STRING" id="1777143.AWB82_02507"/>
<dbReference type="EMBL" id="FCOJ02000014">
    <property type="protein sequence ID" value="SAK58316.1"/>
    <property type="molecule type" value="Genomic_DNA"/>
</dbReference>
<evidence type="ECO:0000313" key="1">
    <source>
        <dbReference type="EMBL" id="SAK58316.1"/>
    </source>
</evidence>
<organism evidence="1 2">
    <name type="scientific">Caballeronia glebae</name>
    <dbReference type="NCBI Taxonomy" id="1777143"/>
    <lineage>
        <taxon>Bacteria</taxon>
        <taxon>Pseudomonadati</taxon>
        <taxon>Pseudomonadota</taxon>
        <taxon>Betaproteobacteria</taxon>
        <taxon>Burkholderiales</taxon>
        <taxon>Burkholderiaceae</taxon>
        <taxon>Caballeronia</taxon>
    </lineage>
</organism>
<accession>A0A158AL55</accession>